<reference evidence="3" key="2">
    <citation type="submission" date="2021-04" db="EMBL/GenBank/DDBJ databases">
        <authorList>
            <person name="Gilroy R."/>
        </authorList>
    </citation>
    <scope>NUCLEOTIDE SEQUENCE</scope>
    <source>
        <strain evidence="3">ChiSxjej1B13-11774</strain>
    </source>
</reference>
<dbReference type="AlphaFoldDB" id="A0A9D2ET35"/>
<proteinExistence type="predicted"/>
<dbReference type="Pfam" id="PF13439">
    <property type="entry name" value="Glyco_transf_4"/>
    <property type="match status" value="1"/>
</dbReference>
<feature type="domain" description="Glycosyltransferase subfamily 4-like N-terminal" evidence="2">
    <location>
        <begin position="14"/>
        <end position="129"/>
    </location>
</feature>
<dbReference type="GO" id="GO:0016757">
    <property type="term" value="F:glycosyltransferase activity"/>
    <property type="evidence" value="ECO:0007669"/>
    <property type="project" value="UniProtKB-KW"/>
</dbReference>
<dbReference type="SUPFAM" id="SSF53756">
    <property type="entry name" value="UDP-Glycosyltransferase/glycogen phosphorylase"/>
    <property type="match status" value="1"/>
</dbReference>
<gene>
    <name evidence="3" type="ORF">H9811_10635</name>
</gene>
<feature type="domain" description="Glycosyl transferase family 1" evidence="1">
    <location>
        <begin position="182"/>
        <end position="304"/>
    </location>
</feature>
<name>A0A9D2ET35_9FIRM</name>
<evidence type="ECO:0000313" key="3">
    <source>
        <dbReference type="EMBL" id="HIZ43000.1"/>
    </source>
</evidence>
<protein>
    <submittedName>
        <fullName evidence="3">Glycosyltransferase</fullName>
        <ecNumber evidence="3">2.4.-.-</ecNumber>
    </submittedName>
</protein>
<dbReference type="EC" id="2.4.-.-" evidence="3"/>
<reference evidence="3" key="1">
    <citation type="journal article" date="2021" name="PeerJ">
        <title>Extensive microbial diversity within the chicken gut microbiome revealed by metagenomics and culture.</title>
        <authorList>
            <person name="Gilroy R."/>
            <person name="Ravi A."/>
            <person name="Getino M."/>
            <person name="Pursley I."/>
            <person name="Horton D.L."/>
            <person name="Alikhan N.F."/>
            <person name="Baker D."/>
            <person name="Gharbi K."/>
            <person name="Hall N."/>
            <person name="Watson M."/>
            <person name="Adriaenssens E.M."/>
            <person name="Foster-Nyarko E."/>
            <person name="Jarju S."/>
            <person name="Secka A."/>
            <person name="Antonio M."/>
            <person name="Oren A."/>
            <person name="Chaudhuri R.R."/>
            <person name="La Ragione R."/>
            <person name="Hildebrand F."/>
            <person name="Pallen M.J."/>
        </authorList>
    </citation>
    <scope>NUCLEOTIDE SEQUENCE</scope>
    <source>
        <strain evidence="3">ChiSxjej1B13-11774</strain>
    </source>
</reference>
<accession>A0A9D2ET35</accession>
<evidence type="ECO:0000259" key="2">
    <source>
        <dbReference type="Pfam" id="PF13439"/>
    </source>
</evidence>
<dbReference type="InterPro" id="IPR001296">
    <property type="entry name" value="Glyco_trans_1"/>
</dbReference>
<sequence length="368" mass="40197">MKILMIGNHLGVQSGVQRYVQNLLLHMDLTRYHVDLFVGQCPPDQASSASALEAAGVHIFPVPDHKKDRIRALRQHLRTHKDYDIIHYHTASKIGALVCVMMRALCPRAKIIVHSHIVYPPLTLTWRAAHGVYQLAADYFLGCGVAAGRFVFGDHIDHKPNFAVACNAVDQGRFYPDPAARAATRAKYGITETDRLAGFVGRLNHQKNPLFLLEIFAALAAADPAWKLLLVGGGEMEEEMRAAIDRHGITDRVIFAGVQSDVPAYMNAFDLFLLPSNFEGSPVTLVEAQGCGVPCLASTNVPNDGAVTDLVHFLPLDAPLSQWVATAQEIAGYGPHADHWAELAAAGYELHTAAARMEQLYDQLGGRA</sequence>
<keyword evidence="3" id="KW-0808">Transferase</keyword>
<dbReference type="PANTHER" id="PTHR12526:SF636">
    <property type="entry name" value="BLL3647 PROTEIN"/>
    <property type="match status" value="1"/>
</dbReference>
<dbReference type="Proteomes" id="UP000824048">
    <property type="component" value="Unassembled WGS sequence"/>
</dbReference>
<comment type="caution">
    <text evidence="3">The sequence shown here is derived from an EMBL/GenBank/DDBJ whole genome shotgun (WGS) entry which is preliminary data.</text>
</comment>
<evidence type="ECO:0000259" key="1">
    <source>
        <dbReference type="Pfam" id="PF00534"/>
    </source>
</evidence>
<dbReference type="PANTHER" id="PTHR12526">
    <property type="entry name" value="GLYCOSYLTRANSFERASE"/>
    <property type="match status" value="1"/>
</dbReference>
<keyword evidence="3" id="KW-0328">Glycosyltransferase</keyword>
<dbReference type="InterPro" id="IPR028098">
    <property type="entry name" value="Glyco_trans_4-like_N"/>
</dbReference>
<dbReference type="Pfam" id="PF00534">
    <property type="entry name" value="Glycos_transf_1"/>
    <property type="match status" value="1"/>
</dbReference>
<evidence type="ECO:0000313" key="4">
    <source>
        <dbReference type="Proteomes" id="UP000824048"/>
    </source>
</evidence>
<organism evidence="3 4">
    <name type="scientific">Candidatus Gemmiger excrementigallinarum</name>
    <dbReference type="NCBI Taxonomy" id="2838609"/>
    <lineage>
        <taxon>Bacteria</taxon>
        <taxon>Bacillati</taxon>
        <taxon>Bacillota</taxon>
        <taxon>Clostridia</taxon>
        <taxon>Eubacteriales</taxon>
        <taxon>Gemmiger</taxon>
    </lineage>
</organism>
<dbReference type="EMBL" id="DXBP01000064">
    <property type="protein sequence ID" value="HIZ43000.1"/>
    <property type="molecule type" value="Genomic_DNA"/>
</dbReference>
<dbReference type="Gene3D" id="3.40.50.2000">
    <property type="entry name" value="Glycogen Phosphorylase B"/>
    <property type="match status" value="2"/>
</dbReference>